<evidence type="ECO:0000259" key="3">
    <source>
        <dbReference type="PROSITE" id="PS50853"/>
    </source>
</evidence>
<evidence type="ECO:0000313" key="5">
    <source>
        <dbReference type="Proteomes" id="UP000580250"/>
    </source>
</evidence>
<dbReference type="PROSITE" id="PS50853">
    <property type="entry name" value="FN3"/>
    <property type="match status" value="1"/>
</dbReference>
<comment type="caution">
    <text evidence="4">The sequence shown here is derived from an EMBL/GenBank/DDBJ whole genome shotgun (WGS) entry which is preliminary data.</text>
</comment>
<evidence type="ECO:0000256" key="2">
    <source>
        <dbReference type="SAM" id="MobiDB-lite"/>
    </source>
</evidence>
<name>A0A6V7YC77_MELEN</name>
<dbReference type="InterPro" id="IPR003961">
    <property type="entry name" value="FN3_dom"/>
</dbReference>
<evidence type="ECO:0000256" key="1">
    <source>
        <dbReference type="ARBA" id="ARBA00022737"/>
    </source>
</evidence>
<reference evidence="4 5" key="1">
    <citation type="submission" date="2020-08" db="EMBL/GenBank/DDBJ databases">
        <authorList>
            <person name="Koutsovoulos G."/>
            <person name="Danchin GJ E."/>
        </authorList>
    </citation>
    <scope>NUCLEOTIDE SEQUENCE [LARGE SCALE GENOMIC DNA]</scope>
</reference>
<dbReference type="PANTHER" id="PTHR13817:SF174">
    <property type="entry name" value="PROTEIN CBR-TTN-1"/>
    <property type="match status" value="1"/>
</dbReference>
<dbReference type="AlphaFoldDB" id="A0A6V7YC77"/>
<dbReference type="GO" id="GO:0045214">
    <property type="term" value="P:sarcomere organization"/>
    <property type="evidence" value="ECO:0007669"/>
    <property type="project" value="TreeGrafter"/>
</dbReference>
<evidence type="ECO:0000313" key="4">
    <source>
        <dbReference type="EMBL" id="CAD2209263.1"/>
    </source>
</evidence>
<dbReference type="SMART" id="SM00060">
    <property type="entry name" value="FN3"/>
    <property type="match status" value="1"/>
</dbReference>
<gene>
    <name evidence="4" type="ORF">MENT_LOCUS63398</name>
</gene>
<dbReference type="Gene3D" id="2.60.40.10">
    <property type="entry name" value="Immunoglobulins"/>
    <property type="match status" value="1"/>
</dbReference>
<dbReference type="InterPro" id="IPR050964">
    <property type="entry name" value="Striated_Muscle_Regulatory"/>
</dbReference>
<sequence length="223" mass="25617">MYWGRTPNRPSRPEVELSADTEVYVSWEAPERLPVTLNGTTYRIECRPAGERDAFSAWTCLSNCVEEEAVVIKHLLPQGIYQFRVTAKNEFGWGEPSIHSRIIRTHPRGQSLLEYFNCFLGVPKFNLDVLRKEGRRFTLVIMPQKSKGPGLTEIQEELAEREEEEDEEGIEIQNDENTRKDSLRNGSANGNGNGFSKKVQLNTSEDPLKRFQWLGNRTFPWAV</sequence>
<dbReference type="CDD" id="cd00063">
    <property type="entry name" value="FN3"/>
    <property type="match status" value="1"/>
</dbReference>
<protein>
    <recommendedName>
        <fullName evidence="3">Fibronectin type-III domain-containing protein</fullName>
    </recommendedName>
</protein>
<proteinExistence type="predicted"/>
<feature type="domain" description="Fibronectin type-III" evidence="3">
    <location>
        <begin position="9"/>
        <end position="108"/>
    </location>
</feature>
<dbReference type="SUPFAM" id="SSF49265">
    <property type="entry name" value="Fibronectin type III"/>
    <property type="match status" value="1"/>
</dbReference>
<dbReference type="Pfam" id="PF00041">
    <property type="entry name" value="fn3"/>
    <property type="match status" value="1"/>
</dbReference>
<dbReference type="InterPro" id="IPR013783">
    <property type="entry name" value="Ig-like_fold"/>
</dbReference>
<accession>A0A6V7YC77</accession>
<dbReference type="GO" id="GO:0031430">
    <property type="term" value="C:M band"/>
    <property type="evidence" value="ECO:0007669"/>
    <property type="project" value="TreeGrafter"/>
</dbReference>
<organism evidence="4 5">
    <name type="scientific">Meloidogyne enterolobii</name>
    <name type="common">Root-knot nematode worm</name>
    <name type="synonym">Meloidogyne mayaguensis</name>
    <dbReference type="NCBI Taxonomy" id="390850"/>
    <lineage>
        <taxon>Eukaryota</taxon>
        <taxon>Metazoa</taxon>
        <taxon>Ecdysozoa</taxon>
        <taxon>Nematoda</taxon>
        <taxon>Chromadorea</taxon>
        <taxon>Rhabditida</taxon>
        <taxon>Tylenchina</taxon>
        <taxon>Tylenchomorpha</taxon>
        <taxon>Tylenchoidea</taxon>
        <taxon>Meloidogynidae</taxon>
        <taxon>Meloidogyninae</taxon>
        <taxon>Meloidogyne</taxon>
    </lineage>
</organism>
<feature type="region of interest" description="Disordered" evidence="2">
    <location>
        <begin position="160"/>
        <end position="199"/>
    </location>
</feature>
<keyword evidence="1" id="KW-0677">Repeat</keyword>
<feature type="compositionally biased region" description="Acidic residues" evidence="2">
    <location>
        <begin position="160"/>
        <end position="174"/>
    </location>
</feature>
<dbReference type="OrthoDB" id="2570713at2759"/>
<dbReference type="Proteomes" id="UP000580250">
    <property type="component" value="Unassembled WGS sequence"/>
</dbReference>
<dbReference type="PANTHER" id="PTHR13817">
    <property type="entry name" value="TITIN"/>
    <property type="match status" value="1"/>
</dbReference>
<dbReference type="InterPro" id="IPR036116">
    <property type="entry name" value="FN3_sf"/>
</dbReference>
<dbReference type="EMBL" id="CAJEWN010004084">
    <property type="protein sequence ID" value="CAD2209263.1"/>
    <property type="molecule type" value="Genomic_DNA"/>
</dbReference>